<dbReference type="GO" id="GO:0016020">
    <property type="term" value="C:membrane"/>
    <property type="evidence" value="ECO:0007669"/>
    <property type="project" value="TreeGrafter"/>
</dbReference>
<evidence type="ECO:0000256" key="2">
    <source>
        <dbReference type="ARBA" id="ARBA00023002"/>
    </source>
</evidence>
<dbReference type="AlphaFoldDB" id="A0A5C4WUT8"/>
<dbReference type="PANTHER" id="PTHR44196">
    <property type="entry name" value="DEHYDROGENASE/REDUCTASE SDR FAMILY MEMBER 7B"/>
    <property type="match status" value="1"/>
</dbReference>
<evidence type="ECO:0000313" key="5">
    <source>
        <dbReference type="Proteomes" id="UP000312512"/>
    </source>
</evidence>
<dbReference type="GO" id="GO:0016491">
    <property type="term" value="F:oxidoreductase activity"/>
    <property type="evidence" value="ECO:0007669"/>
    <property type="project" value="UniProtKB-KW"/>
</dbReference>
<dbReference type="InterPro" id="IPR020904">
    <property type="entry name" value="Sc_DH/Rdtase_CS"/>
</dbReference>
<name>A0A5C4WUT8_9ACTN</name>
<dbReference type="OrthoDB" id="9781117at2"/>
<sequence length="269" mass="28213">MMSSGRVALVTGAGRGIGRIIAVRLAEEGFDVGITARSVKQLTETAELIKQRGRRVVVAQGDVTSSGDVSRVLAGVTTALGPVDVLVNNAGYLGRYGSFADSEPDDWWRVVETNVRGPALCTRAVLPSMLSRRRGHIININSLQGSRSGGTSAAYSVSKAALMRLTDSIAAETTGSGVVVMDLSPGLVRTAMTDDRPDLGLLPAEEWTPPEAAAGHVAALVSGRYDALHGRFVHVSDDLDSLLPRTAAHPDARVLRLVPAGPDDPLSDA</sequence>
<dbReference type="PRINTS" id="PR00080">
    <property type="entry name" value="SDRFAMILY"/>
</dbReference>
<organism evidence="4 5">
    <name type="scientific">Nonomuraea phyllanthi</name>
    <dbReference type="NCBI Taxonomy" id="2219224"/>
    <lineage>
        <taxon>Bacteria</taxon>
        <taxon>Bacillati</taxon>
        <taxon>Actinomycetota</taxon>
        <taxon>Actinomycetes</taxon>
        <taxon>Streptosporangiales</taxon>
        <taxon>Streptosporangiaceae</taxon>
        <taxon>Nonomuraea</taxon>
    </lineage>
</organism>
<dbReference type="FunFam" id="3.40.50.720:FF:000084">
    <property type="entry name" value="Short-chain dehydrogenase reductase"/>
    <property type="match status" value="1"/>
</dbReference>
<accession>A0A5C4WUT8</accession>
<dbReference type="PRINTS" id="PR00081">
    <property type="entry name" value="GDHRDH"/>
</dbReference>
<dbReference type="Proteomes" id="UP000312512">
    <property type="component" value="Unassembled WGS sequence"/>
</dbReference>
<reference evidence="4 5" key="1">
    <citation type="submission" date="2019-10" db="EMBL/GenBank/DDBJ databases">
        <title>Nonomuraea sp. nov., isolated from Phyllanthus amarus.</title>
        <authorList>
            <person name="Klykleung N."/>
            <person name="Tanasupawat S."/>
        </authorList>
    </citation>
    <scope>NUCLEOTIDE SEQUENCE [LARGE SCALE GENOMIC DNA]</scope>
    <source>
        <strain evidence="4 5">PA1-10</strain>
    </source>
</reference>
<proteinExistence type="inferred from homology"/>
<evidence type="ECO:0000256" key="1">
    <source>
        <dbReference type="ARBA" id="ARBA00006484"/>
    </source>
</evidence>
<dbReference type="PANTHER" id="PTHR44196:SF1">
    <property type="entry name" value="DEHYDROGENASE_REDUCTASE SDR FAMILY MEMBER 7B"/>
    <property type="match status" value="1"/>
</dbReference>
<gene>
    <name evidence="4" type="ORF">FH608_001695</name>
</gene>
<keyword evidence="2" id="KW-0560">Oxidoreductase</keyword>
<keyword evidence="5" id="KW-1185">Reference proteome</keyword>
<dbReference type="Gene3D" id="3.40.50.720">
    <property type="entry name" value="NAD(P)-binding Rossmann-like Domain"/>
    <property type="match status" value="1"/>
</dbReference>
<dbReference type="SUPFAM" id="SSF51735">
    <property type="entry name" value="NAD(P)-binding Rossmann-fold domains"/>
    <property type="match status" value="1"/>
</dbReference>
<comment type="similarity">
    <text evidence="1 3">Belongs to the short-chain dehydrogenases/reductases (SDR) family.</text>
</comment>
<evidence type="ECO:0000256" key="3">
    <source>
        <dbReference type="RuleBase" id="RU000363"/>
    </source>
</evidence>
<dbReference type="CDD" id="cd05233">
    <property type="entry name" value="SDR_c"/>
    <property type="match status" value="1"/>
</dbReference>
<evidence type="ECO:0000313" key="4">
    <source>
        <dbReference type="EMBL" id="KAB8197301.1"/>
    </source>
</evidence>
<dbReference type="EMBL" id="VDLX02000001">
    <property type="protein sequence ID" value="KAB8197301.1"/>
    <property type="molecule type" value="Genomic_DNA"/>
</dbReference>
<dbReference type="InterPro" id="IPR002347">
    <property type="entry name" value="SDR_fam"/>
</dbReference>
<comment type="caution">
    <text evidence="4">The sequence shown here is derived from an EMBL/GenBank/DDBJ whole genome shotgun (WGS) entry which is preliminary data.</text>
</comment>
<protein>
    <submittedName>
        <fullName evidence="4">SDR family NAD(P)-dependent oxidoreductase</fullName>
    </submittedName>
</protein>
<dbReference type="RefSeq" id="WP_139627985.1">
    <property type="nucleotide sequence ID" value="NZ_VDLX02000001.1"/>
</dbReference>
<dbReference type="Pfam" id="PF00106">
    <property type="entry name" value="adh_short"/>
    <property type="match status" value="1"/>
</dbReference>
<dbReference type="PROSITE" id="PS00061">
    <property type="entry name" value="ADH_SHORT"/>
    <property type="match status" value="1"/>
</dbReference>
<dbReference type="InterPro" id="IPR036291">
    <property type="entry name" value="NAD(P)-bd_dom_sf"/>
</dbReference>